<proteinExistence type="predicted"/>
<organism evidence="1 2">
    <name type="scientific">Methanofollis fontis</name>
    <dbReference type="NCBI Taxonomy" id="2052832"/>
    <lineage>
        <taxon>Archaea</taxon>
        <taxon>Methanobacteriati</taxon>
        <taxon>Methanobacteriota</taxon>
        <taxon>Stenosarchaea group</taxon>
        <taxon>Methanomicrobia</taxon>
        <taxon>Methanomicrobiales</taxon>
        <taxon>Methanomicrobiaceae</taxon>
        <taxon>Methanofollis</taxon>
    </lineage>
</organism>
<keyword evidence="2" id="KW-1185">Reference proteome</keyword>
<dbReference type="OrthoDB" id="110150at2157"/>
<accession>A0A483CVX8</accession>
<dbReference type="EMBL" id="PGCL01000001">
    <property type="protein sequence ID" value="TAJ45681.1"/>
    <property type="molecule type" value="Genomic_DNA"/>
</dbReference>
<dbReference type="AlphaFoldDB" id="A0A483CVX8"/>
<gene>
    <name evidence="1" type="ORF">CUJ86_02905</name>
</gene>
<comment type="caution">
    <text evidence="1">The sequence shown here is derived from an EMBL/GenBank/DDBJ whole genome shotgun (WGS) entry which is preliminary data.</text>
</comment>
<name>A0A483CVX8_9EURY</name>
<evidence type="ECO:0000313" key="2">
    <source>
        <dbReference type="Proteomes" id="UP000292580"/>
    </source>
</evidence>
<dbReference type="Proteomes" id="UP000292580">
    <property type="component" value="Unassembled WGS sequence"/>
</dbReference>
<sequence length="89" mass="10322">MTDQKYQSGMMKTVEAILDDARNRSMENLERDLTGLGFVQIGADPAAVAMEHRGEELYLEMELDDAGVVHSYILIPFEEKKQKQERFRW</sequence>
<protein>
    <submittedName>
        <fullName evidence="1">Uncharacterized protein</fullName>
    </submittedName>
</protein>
<evidence type="ECO:0000313" key="1">
    <source>
        <dbReference type="EMBL" id="TAJ45681.1"/>
    </source>
</evidence>
<reference evidence="1 2" key="1">
    <citation type="submission" date="2017-11" db="EMBL/GenBank/DDBJ databases">
        <title>Isolation and Characterization of Methanofollis Species from Methane Seep Offshore SW Taiwan.</title>
        <authorList>
            <person name="Teng N.-H."/>
            <person name="Lai M.-C."/>
            <person name="Chen S.-C."/>
        </authorList>
    </citation>
    <scope>NUCLEOTIDE SEQUENCE [LARGE SCALE GENOMIC DNA]</scope>
    <source>
        <strain evidence="1 2">FWC-SCC2</strain>
    </source>
</reference>
<dbReference type="RefSeq" id="WP_130646047.1">
    <property type="nucleotide sequence ID" value="NZ_PGCL01000001.1"/>
</dbReference>